<sequence length="301" mass="34163">MVKLETVKKPWTPERKKDLLVDMIIYFILTIIALTCILPFIHVFSKSISTESYVIANKVFLLPKGPTLSAYKKIFSDHSILRSMYVSIVVTVTFTLLGMIITICAAYPLSRKNLRGRGILSFIFLFTMYFSGGIIPEYLLMNQLHLLDTWWVLILPLAFSAYNLLIMKTTFENSISDSLIESARIDGASHFRILGSIVIPLSKPILATISLFYAVGRWNAYQDALFYIKKNTDLRPLQLKLYYLVVAASESFQLENVSVTMTNPEVLKASCVMFATIPIICIYPFIQKYFVQGTMIGAVKE</sequence>
<feature type="domain" description="ABC transmembrane type-1" evidence="8">
    <location>
        <begin position="84"/>
        <end position="285"/>
    </location>
</feature>
<evidence type="ECO:0000256" key="2">
    <source>
        <dbReference type="ARBA" id="ARBA00022448"/>
    </source>
</evidence>
<feature type="transmembrane region" description="Helical" evidence="7">
    <location>
        <begin position="266"/>
        <end position="286"/>
    </location>
</feature>
<evidence type="ECO:0000256" key="4">
    <source>
        <dbReference type="ARBA" id="ARBA00022692"/>
    </source>
</evidence>
<comment type="subcellular location">
    <subcellularLocation>
        <location evidence="1 7">Cell membrane</location>
        <topology evidence="1 7">Multi-pass membrane protein</topology>
    </subcellularLocation>
</comment>
<accession>A0A9E2KEL5</accession>
<dbReference type="GO" id="GO:0005886">
    <property type="term" value="C:plasma membrane"/>
    <property type="evidence" value="ECO:0007669"/>
    <property type="project" value="UniProtKB-SubCell"/>
</dbReference>
<evidence type="ECO:0000313" key="10">
    <source>
        <dbReference type="Proteomes" id="UP000824229"/>
    </source>
</evidence>
<feature type="transmembrane region" description="Helical" evidence="7">
    <location>
        <begin position="150"/>
        <end position="171"/>
    </location>
</feature>
<dbReference type="SUPFAM" id="SSF161098">
    <property type="entry name" value="MetI-like"/>
    <property type="match status" value="1"/>
</dbReference>
<dbReference type="PROSITE" id="PS50928">
    <property type="entry name" value="ABC_TM1"/>
    <property type="match status" value="1"/>
</dbReference>
<keyword evidence="3" id="KW-1003">Cell membrane</keyword>
<dbReference type="GO" id="GO:0055085">
    <property type="term" value="P:transmembrane transport"/>
    <property type="evidence" value="ECO:0007669"/>
    <property type="project" value="InterPro"/>
</dbReference>
<comment type="similarity">
    <text evidence="7">Belongs to the binding-protein-dependent transport system permease family.</text>
</comment>
<feature type="transmembrane region" description="Helical" evidence="7">
    <location>
        <begin position="84"/>
        <end position="107"/>
    </location>
</feature>
<dbReference type="AlphaFoldDB" id="A0A9E2KEL5"/>
<keyword evidence="2 7" id="KW-0813">Transport</keyword>
<evidence type="ECO:0000313" key="9">
    <source>
        <dbReference type="EMBL" id="MBU3805107.1"/>
    </source>
</evidence>
<keyword evidence="5 7" id="KW-1133">Transmembrane helix</keyword>
<feature type="transmembrane region" description="Helical" evidence="7">
    <location>
        <begin position="191"/>
        <end position="215"/>
    </location>
</feature>
<organism evidence="9 10">
    <name type="scientific">Candidatus Cellulosilyticum pullistercoris</name>
    <dbReference type="NCBI Taxonomy" id="2838521"/>
    <lineage>
        <taxon>Bacteria</taxon>
        <taxon>Bacillati</taxon>
        <taxon>Bacillota</taxon>
        <taxon>Clostridia</taxon>
        <taxon>Lachnospirales</taxon>
        <taxon>Cellulosilyticaceae</taxon>
        <taxon>Cellulosilyticum</taxon>
    </lineage>
</organism>
<evidence type="ECO:0000256" key="6">
    <source>
        <dbReference type="ARBA" id="ARBA00023136"/>
    </source>
</evidence>
<evidence type="ECO:0000256" key="3">
    <source>
        <dbReference type="ARBA" id="ARBA00022475"/>
    </source>
</evidence>
<comment type="caution">
    <text evidence="9">The sequence shown here is derived from an EMBL/GenBank/DDBJ whole genome shotgun (WGS) entry which is preliminary data.</text>
</comment>
<reference evidence="9" key="2">
    <citation type="submission" date="2021-04" db="EMBL/GenBank/DDBJ databases">
        <authorList>
            <person name="Gilroy R."/>
        </authorList>
    </citation>
    <scope>NUCLEOTIDE SEQUENCE</scope>
    <source>
        <strain evidence="9">B5-657</strain>
    </source>
</reference>
<proteinExistence type="inferred from homology"/>
<evidence type="ECO:0000256" key="5">
    <source>
        <dbReference type="ARBA" id="ARBA00022989"/>
    </source>
</evidence>
<dbReference type="InterPro" id="IPR000515">
    <property type="entry name" value="MetI-like"/>
</dbReference>
<dbReference type="Gene3D" id="1.10.3720.10">
    <property type="entry name" value="MetI-like"/>
    <property type="match status" value="1"/>
</dbReference>
<name>A0A9E2KEL5_9FIRM</name>
<feature type="transmembrane region" description="Helical" evidence="7">
    <location>
        <begin position="119"/>
        <end position="138"/>
    </location>
</feature>
<protein>
    <submittedName>
        <fullName evidence="9">Carbohydrate ABC transporter permease</fullName>
    </submittedName>
</protein>
<dbReference type="PANTHER" id="PTHR43744:SF9">
    <property type="entry name" value="POLYGALACTURONAN_RHAMNOGALACTURONAN TRANSPORT SYSTEM PERMEASE PROTEIN YTCP"/>
    <property type="match status" value="1"/>
</dbReference>
<feature type="transmembrane region" description="Helical" evidence="7">
    <location>
        <begin position="20"/>
        <end position="44"/>
    </location>
</feature>
<dbReference type="InterPro" id="IPR035906">
    <property type="entry name" value="MetI-like_sf"/>
</dbReference>
<dbReference type="EMBL" id="JAHLFQ010000239">
    <property type="protein sequence ID" value="MBU3805107.1"/>
    <property type="molecule type" value="Genomic_DNA"/>
</dbReference>
<evidence type="ECO:0000256" key="1">
    <source>
        <dbReference type="ARBA" id="ARBA00004651"/>
    </source>
</evidence>
<evidence type="ECO:0000256" key="7">
    <source>
        <dbReference type="RuleBase" id="RU363032"/>
    </source>
</evidence>
<keyword evidence="6 7" id="KW-0472">Membrane</keyword>
<reference evidence="9" key="1">
    <citation type="journal article" date="2021" name="PeerJ">
        <title>Extensive microbial diversity within the chicken gut microbiome revealed by metagenomics and culture.</title>
        <authorList>
            <person name="Gilroy R."/>
            <person name="Ravi A."/>
            <person name="Getino M."/>
            <person name="Pursley I."/>
            <person name="Horton D.L."/>
            <person name="Alikhan N.F."/>
            <person name="Baker D."/>
            <person name="Gharbi K."/>
            <person name="Hall N."/>
            <person name="Watson M."/>
            <person name="Adriaenssens E.M."/>
            <person name="Foster-Nyarko E."/>
            <person name="Jarju S."/>
            <person name="Secka A."/>
            <person name="Antonio M."/>
            <person name="Oren A."/>
            <person name="Chaudhuri R.R."/>
            <person name="La Ragione R."/>
            <person name="Hildebrand F."/>
            <person name="Pallen M.J."/>
        </authorList>
    </citation>
    <scope>NUCLEOTIDE SEQUENCE</scope>
    <source>
        <strain evidence="9">B5-657</strain>
    </source>
</reference>
<dbReference type="Proteomes" id="UP000824229">
    <property type="component" value="Unassembled WGS sequence"/>
</dbReference>
<keyword evidence="4 7" id="KW-0812">Transmembrane</keyword>
<dbReference type="CDD" id="cd06261">
    <property type="entry name" value="TM_PBP2"/>
    <property type="match status" value="1"/>
</dbReference>
<dbReference type="Pfam" id="PF00528">
    <property type="entry name" value="BPD_transp_1"/>
    <property type="match status" value="1"/>
</dbReference>
<gene>
    <name evidence="9" type="ORF">H9872_10175</name>
</gene>
<dbReference type="PANTHER" id="PTHR43744">
    <property type="entry name" value="ABC TRANSPORTER PERMEASE PROTEIN MG189-RELATED-RELATED"/>
    <property type="match status" value="1"/>
</dbReference>
<evidence type="ECO:0000259" key="8">
    <source>
        <dbReference type="PROSITE" id="PS50928"/>
    </source>
</evidence>